<evidence type="ECO:0000313" key="2">
    <source>
        <dbReference type="Proteomes" id="UP000000763"/>
    </source>
</evidence>
<dbReference type="AlphaFoldDB" id="Q6YW63"/>
<name>Q6YW63_ORYSJ</name>
<reference evidence="2" key="1">
    <citation type="journal article" date="2005" name="Nature">
        <title>The map-based sequence of the rice genome.</title>
        <authorList>
            <consortium name="International rice genome sequencing project (IRGSP)"/>
            <person name="Matsumoto T."/>
            <person name="Wu J."/>
            <person name="Kanamori H."/>
            <person name="Katayose Y."/>
            <person name="Fujisawa M."/>
            <person name="Namiki N."/>
            <person name="Mizuno H."/>
            <person name="Yamamoto K."/>
            <person name="Antonio B.A."/>
            <person name="Baba T."/>
            <person name="Sakata K."/>
            <person name="Nagamura Y."/>
            <person name="Aoki H."/>
            <person name="Arikawa K."/>
            <person name="Arita K."/>
            <person name="Bito T."/>
            <person name="Chiden Y."/>
            <person name="Fujitsuka N."/>
            <person name="Fukunaka R."/>
            <person name="Hamada M."/>
            <person name="Harada C."/>
            <person name="Hayashi A."/>
            <person name="Hijishita S."/>
            <person name="Honda M."/>
            <person name="Hosokawa S."/>
            <person name="Ichikawa Y."/>
            <person name="Idonuma A."/>
            <person name="Iijima M."/>
            <person name="Ikeda M."/>
            <person name="Ikeno M."/>
            <person name="Ito K."/>
            <person name="Ito S."/>
            <person name="Ito T."/>
            <person name="Ito Y."/>
            <person name="Ito Y."/>
            <person name="Iwabuchi A."/>
            <person name="Kamiya K."/>
            <person name="Karasawa W."/>
            <person name="Kurita K."/>
            <person name="Katagiri S."/>
            <person name="Kikuta A."/>
            <person name="Kobayashi H."/>
            <person name="Kobayashi N."/>
            <person name="Machita K."/>
            <person name="Maehara T."/>
            <person name="Masukawa M."/>
            <person name="Mizubayashi T."/>
            <person name="Mukai Y."/>
            <person name="Nagasaki H."/>
            <person name="Nagata Y."/>
            <person name="Naito S."/>
            <person name="Nakashima M."/>
            <person name="Nakama Y."/>
            <person name="Nakamichi Y."/>
            <person name="Nakamura M."/>
            <person name="Meguro A."/>
            <person name="Negishi M."/>
            <person name="Ohta I."/>
            <person name="Ohta T."/>
            <person name="Okamoto M."/>
            <person name="Ono N."/>
            <person name="Saji S."/>
            <person name="Sakaguchi M."/>
            <person name="Sakai K."/>
            <person name="Shibata M."/>
            <person name="Shimokawa T."/>
            <person name="Song J."/>
            <person name="Takazaki Y."/>
            <person name="Terasawa K."/>
            <person name="Tsugane M."/>
            <person name="Tsuji K."/>
            <person name="Ueda S."/>
            <person name="Waki K."/>
            <person name="Yamagata H."/>
            <person name="Yamamoto M."/>
            <person name="Yamamoto S."/>
            <person name="Yamane H."/>
            <person name="Yoshiki S."/>
            <person name="Yoshihara R."/>
            <person name="Yukawa K."/>
            <person name="Zhong H."/>
            <person name="Yano M."/>
            <person name="Yuan Q."/>
            <person name="Ouyang S."/>
            <person name="Liu J."/>
            <person name="Jones K.M."/>
            <person name="Gansberger K."/>
            <person name="Moffat K."/>
            <person name="Hill J."/>
            <person name="Bera J."/>
            <person name="Fadrosh D."/>
            <person name="Jin S."/>
            <person name="Johri S."/>
            <person name="Kim M."/>
            <person name="Overton L."/>
            <person name="Reardon M."/>
            <person name="Tsitrin T."/>
            <person name="Vuong H."/>
            <person name="Weaver B."/>
            <person name="Ciecko A."/>
            <person name="Tallon L."/>
            <person name="Jackson J."/>
            <person name="Pai G."/>
            <person name="Aken S.V."/>
            <person name="Utterback T."/>
            <person name="Reidmuller S."/>
            <person name="Feldblyum T."/>
            <person name="Hsiao J."/>
            <person name="Zismann V."/>
            <person name="Iobst S."/>
            <person name="de Vazeille A.R."/>
            <person name="Buell C.R."/>
            <person name="Ying K."/>
            <person name="Li Y."/>
            <person name="Lu T."/>
            <person name="Huang Y."/>
            <person name="Zhao Q."/>
            <person name="Feng Q."/>
            <person name="Zhang L."/>
            <person name="Zhu J."/>
            <person name="Weng Q."/>
            <person name="Mu J."/>
            <person name="Lu Y."/>
            <person name="Fan D."/>
            <person name="Liu Y."/>
            <person name="Guan J."/>
            <person name="Zhang Y."/>
            <person name="Yu S."/>
            <person name="Liu X."/>
            <person name="Zhang Y."/>
            <person name="Hong G."/>
            <person name="Han B."/>
            <person name="Choisne N."/>
            <person name="Demange N."/>
            <person name="Orjeda G."/>
            <person name="Samain S."/>
            <person name="Cattolico L."/>
            <person name="Pelletier E."/>
            <person name="Couloux A."/>
            <person name="Segurens B."/>
            <person name="Wincker P."/>
            <person name="D'Hont A."/>
            <person name="Scarpelli C."/>
            <person name="Weissenbach J."/>
            <person name="Salanoubat M."/>
            <person name="Quetier F."/>
            <person name="Yu Y."/>
            <person name="Kim H.R."/>
            <person name="Rambo T."/>
            <person name="Currie J."/>
            <person name="Collura K."/>
            <person name="Luo M."/>
            <person name="Yang T."/>
            <person name="Ammiraju J.S.S."/>
            <person name="Engler F."/>
            <person name="Soderlund C."/>
            <person name="Wing R.A."/>
            <person name="Palmer L.E."/>
            <person name="de la Bastide M."/>
            <person name="Spiegel L."/>
            <person name="Nascimento L."/>
            <person name="Zutavern T."/>
            <person name="O'Shaughnessy A."/>
            <person name="Dike S."/>
            <person name="Dedhia N."/>
            <person name="Preston R."/>
            <person name="Balija V."/>
            <person name="McCombie W.R."/>
            <person name="Chow T."/>
            <person name="Chen H."/>
            <person name="Chung M."/>
            <person name="Chen C."/>
            <person name="Shaw J."/>
            <person name="Wu H."/>
            <person name="Hsiao K."/>
            <person name="Chao Y."/>
            <person name="Chu M."/>
            <person name="Cheng C."/>
            <person name="Hour A."/>
            <person name="Lee P."/>
            <person name="Lin S."/>
            <person name="Lin Y."/>
            <person name="Liou J."/>
            <person name="Liu S."/>
            <person name="Hsing Y."/>
            <person name="Raghuvanshi S."/>
            <person name="Mohanty A."/>
            <person name="Bharti A.K."/>
            <person name="Gaur A."/>
            <person name="Gupta V."/>
            <person name="Kumar D."/>
            <person name="Ravi V."/>
            <person name="Vij S."/>
            <person name="Kapur A."/>
            <person name="Khurana P."/>
            <person name="Khurana P."/>
            <person name="Khurana J.P."/>
            <person name="Tyagi A.K."/>
            <person name="Gaikwad K."/>
            <person name="Singh A."/>
            <person name="Dalal V."/>
            <person name="Srivastava S."/>
            <person name="Dixit A."/>
            <person name="Pal A.K."/>
            <person name="Ghazi I.A."/>
            <person name="Yadav M."/>
            <person name="Pandit A."/>
            <person name="Bhargava A."/>
            <person name="Sureshbabu K."/>
            <person name="Batra K."/>
            <person name="Sharma T.R."/>
            <person name="Mohapatra T."/>
            <person name="Singh N.K."/>
            <person name="Messing J."/>
            <person name="Nelson A.B."/>
            <person name="Fuks G."/>
            <person name="Kavchok S."/>
            <person name="Keizer G."/>
            <person name="Linton E."/>
            <person name="Llaca V."/>
            <person name="Song R."/>
            <person name="Tanyolac B."/>
            <person name="Young S."/>
            <person name="Ho-Il K."/>
            <person name="Hahn J.H."/>
            <person name="Sangsakoo G."/>
            <person name="Vanavichit A."/>
            <person name="de Mattos Luiz.A.T."/>
            <person name="Zimmer P.D."/>
            <person name="Malone G."/>
            <person name="Dellagostin O."/>
            <person name="de Oliveira A.C."/>
            <person name="Bevan M."/>
            <person name="Bancroft I."/>
            <person name="Minx P."/>
            <person name="Cordum H."/>
            <person name="Wilson R."/>
            <person name="Cheng Z."/>
            <person name="Jin W."/>
            <person name="Jiang J."/>
            <person name="Leong S.A."/>
            <person name="Iwama H."/>
            <person name="Gojobori T."/>
            <person name="Itoh T."/>
            <person name="Niimura Y."/>
            <person name="Fujii Y."/>
            <person name="Habara T."/>
            <person name="Sakai H."/>
            <person name="Sato Y."/>
            <person name="Wilson G."/>
            <person name="Kumar K."/>
            <person name="McCouch S."/>
            <person name="Juretic N."/>
            <person name="Hoen D."/>
            <person name="Wright S."/>
            <person name="Bruskiewich R."/>
            <person name="Bureau T."/>
            <person name="Miyao A."/>
            <person name="Hirochika H."/>
            <person name="Nishikawa T."/>
            <person name="Kadowaki K."/>
            <person name="Sugiura M."/>
            <person name="Burr B."/>
            <person name="Sasaki T."/>
        </authorList>
    </citation>
    <scope>NUCLEOTIDE SEQUENCE [LARGE SCALE GENOMIC DNA]</scope>
    <source>
        <strain evidence="2">cv. Nipponbare</strain>
    </source>
</reference>
<reference evidence="2" key="2">
    <citation type="journal article" date="2008" name="Nucleic Acids Res.">
        <title>The rice annotation project database (RAP-DB): 2008 update.</title>
        <authorList>
            <consortium name="The rice annotation project (RAP)"/>
        </authorList>
    </citation>
    <scope>GENOME REANNOTATION</scope>
    <source>
        <strain evidence="2">cv. Nipponbare</strain>
    </source>
</reference>
<sequence length="81" mass="9002">MYIYIELGGPPSRSVNVLGRRRERLLLGLLAHWDVAVIIRLRHRITSLAGISGGGGAAPGLAFLWCLRDYIMTVVFLRVNI</sequence>
<gene>
    <name evidence="1" type="primary">B1090H08.37</name>
</gene>
<dbReference type="Proteomes" id="UP000000763">
    <property type="component" value="Chromosome 8"/>
</dbReference>
<protein>
    <submittedName>
        <fullName evidence="1">Uncharacterized protein</fullName>
    </submittedName>
</protein>
<accession>Q6YW63</accession>
<proteinExistence type="predicted"/>
<dbReference type="EMBL" id="AP005795">
    <property type="protein sequence ID" value="BAD05826.1"/>
    <property type="molecule type" value="Genomic_DNA"/>
</dbReference>
<evidence type="ECO:0000313" key="1">
    <source>
        <dbReference type="EMBL" id="BAD05826.1"/>
    </source>
</evidence>
<organism evidence="1 2">
    <name type="scientific">Oryza sativa subsp. japonica</name>
    <name type="common">Rice</name>
    <dbReference type="NCBI Taxonomy" id="39947"/>
    <lineage>
        <taxon>Eukaryota</taxon>
        <taxon>Viridiplantae</taxon>
        <taxon>Streptophyta</taxon>
        <taxon>Embryophyta</taxon>
        <taxon>Tracheophyta</taxon>
        <taxon>Spermatophyta</taxon>
        <taxon>Magnoliopsida</taxon>
        <taxon>Liliopsida</taxon>
        <taxon>Poales</taxon>
        <taxon>Poaceae</taxon>
        <taxon>BOP clade</taxon>
        <taxon>Oryzoideae</taxon>
        <taxon>Oryzeae</taxon>
        <taxon>Oryzinae</taxon>
        <taxon>Oryza</taxon>
        <taxon>Oryza sativa</taxon>
    </lineage>
</organism>